<evidence type="ECO:0000259" key="2">
    <source>
        <dbReference type="Pfam" id="PF12937"/>
    </source>
</evidence>
<proteinExistence type="predicted"/>
<comment type="caution">
    <text evidence="3">The sequence shown here is derived from an EMBL/GenBank/DDBJ whole genome shotgun (WGS) entry which is preliminary data.</text>
</comment>
<gene>
    <name evidence="3" type="ORF">GGX14DRAFT_454361</name>
</gene>
<dbReference type="Pfam" id="PF12937">
    <property type="entry name" value="F-box-like"/>
    <property type="match status" value="1"/>
</dbReference>
<evidence type="ECO:0000313" key="3">
    <source>
        <dbReference type="EMBL" id="KAJ7208316.1"/>
    </source>
</evidence>
<name>A0AAD6VCL6_9AGAR</name>
<accession>A0AAD6VCL6</accession>
<evidence type="ECO:0000256" key="1">
    <source>
        <dbReference type="SAM" id="SignalP"/>
    </source>
</evidence>
<dbReference type="InterPro" id="IPR032675">
    <property type="entry name" value="LRR_dom_sf"/>
</dbReference>
<dbReference type="SUPFAM" id="SSF52058">
    <property type="entry name" value="L domain-like"/>
    <property type="match status" value="1"/>
</dbReference>
<evidence type="ECO:0000313" key="4">
    <source>
        <dbReference type="Proteomes" id="UP001219525"/>
    </source>
</evidence>
<dbReference type="InterPro" id="IPR001810">
    <property type="entry name" value="F-box_dom"/>
</dbReference>
<dbReference type="Gene3D" id="1.20.1280.50">
    <property type="match status" value="1"/>
</dbReference>
<feature type="domain" description="F-box" evidence="2">
    <location>
        <begin position="83"/>
        <end position="137"/>
    </location>
</feature>
<dbReference type="Gene3D" id="3.80.10.10">
    <property type="entry name" value="Ribonuclease Inhibitor"/>
    <property type="match status" value="1"/>
</dbReference>
<organism evidence="3 4">
    <name type="scientific">Mycena pura</name>
    <dbReference type="NCBI Taxonomy" id="153505"/>
    <lineage>
        <taxon>Eukaryota</taxon>
        <taxon>Fungi</taxon>
        <taxon>Dikarya</taxon>
        <taxon>Basidiomycota</taxon>
        <taxon>Agaricomycotina</taxon>
        <taxon>Agaricomycetes</taxon>
        <taxon>Agaricomycetidae</taxon>
        <taxon>Agaricales</taxon>
        <taxon>Marasmiineae</taxon>
        <taxon>Mycenaceae</taxon>
        <taxon>Mycena</taxon>
    </lineage>
</organism>
<dbReference type="AlphaFoldDB" id="A0AAD6VCL6"/>
<keyword evidence="1" id="KW-0732">Signal</keyword>
<sequence length="500" mass="56660">MTSVALLSFVWLRVPSCKRCGHQEISTNDFLETRGTVDQRTTLARLDAEILRFRAYAEECITALEQQRRAVSDGLTRVVYPVLTLPNEITSRIFVHCLPDHGRVRPSPRCVPLLVAQVCRRWRDIALATCKLWSSIDVHIALSAEANVLRPGGYELGHPLSWTIRQPFHEPYRKDVHLLHYLLWTVFQLQRLEADISKQQFRALRPLQKPLPLLQYISAPLGSTDLQDILQCAPQLRELRIVDLAPDFQLASKSLVRLEISHFLSTETVLGILHNCPRLSYLRCSVDASMARDPTPAIFPNIESLDLMASLMLGNSLEILTFPNLNHFAFGELSRRNLRSFLSRSSCTIQSLKLLFPWNDVIAVQQLLGMFTSVETLEIRAGSLSWLEPNLDLLPHLQSVTIVPGGWIDFDSVIGLVHRRRVSTHTADIRSLVLILTAYTLRPAEDARWPPDPVTMFEFERLISHGLKLSIRAKFTSGESALWPDGILDECESFELLPSA</sequence>
<keyword evidence="4" id="KW-1185">Reference proteome</keyword>
<protein>
    <recommendedName>
        <fullName evidence="2">F-box domain-containing protein</fullName>
    </recommendedName>
</protein>
<feature type="signal peptide" evidence="1">
    <location>
        <begin position="1"/>
        <end position="17"/>
    </location>
</feature>
<reference evidence="3" key="1">
    <citation type="submission" date="2023-03" db="EMBL/GenBank/DDBJ databases">
        <title>Massive genome expansion in bonnet fungi (Mycena s.s.) driven by repeated elements and novel gene families across ecological guilds.</title>
        <authorList>
            <consortium name="Lawrence Berkeley National Laboratory"/>
            <person name="Harder C.B."/>
            <person name="Miyauchi S."/>
            <person name="Viragh M."/>
            <person name="Kuo A."/>
            <person name="Thoen E."/>
            <person name="Andreopoulos B."/>
            <person name="Lu D."/>
            <person name="Skrede I."/>
            <person name="Drula E."/>
            <person name="Henrissat B."/>
            <person name="Morin E."/>
            <person name="Kohler A."/>
            <person name="Barry K."/>
            <person name="LaButti K."/>
            <person name="Morin E."/>
            <person name="Salamov A."/>
            <person name="Lipzen A."/>
            <person name="Mereny Z."/>
            <person name="Hegedus B."/>
            <person name="Baldrian P."/>
            <person name="Stursova M."/>
            <person name="Weitz H."/>
            <person name="Taylor A."/>
            <person name="Grigoriev I.V."/>
            <person name="Nagy L.G."/>
            <person name="Martin F."/>
            <person name="Kauserud H."/>
        </authorList>
    </citation>
    <scope>NUCLEOTIDE SEQUENCE</scope>
    <source>
        <strain evidence="3">9144</strain>
    </source>
</reference>
<feature type="chain" id="PRO_5042289984" description="F-box domain-containing protein" evidence="1">
    <location>
        <begin position="18"/>
        <end position="500"/>
    </location>
</feature>
<dbReference type="Proteomes" id="UP001219525">
    <property type="component" value="Unassembled WGS sequence"/>
</dbReference>
<dbReference type="EMBL" id="JARJCW010000034">
    <property type="protein sequence ID" value="KAJ7208316.1"/>
    <property type="molecule type" value="Genomic_DNA"/>
</dbReference>